<dbReference type="Proteomes" id="UP001054837">
    <property type="component" value="Unassembled WGS sequence"/>
</dbReference>
<dbReference type="AlphaFoldDB" id="A0AAV4R1T0"/>
<evidence type="ECO:0000313" key="2">
    <source>
        <dbReference type="EMBL" id="GIY15660.1"/>
    </source>
</evidence>
<accession>A0AAV4R1T0</accession>
<evidence type="ECO:0000256" key="1">
    <source>
        <dbReference type="SAM" id="MobiDB-lite"/>
    </source>
</evidence>
<name>A0AAV4R1T0_9ARAC</name>
<proteinExistence type="predicted"/>
<protein>
    <submittedName>
        <fullName evidence="2">Uncharacterized protein</fullName>
    </submittedName>
</protein>
<sequence>MIYIFYLAIQNAETFTEKRRDETDVIGRDQSEDAGRENTRRSTRLSWGLRLMEQPRDRQDSWERKGQKQFLSPVFSWTSRNKKMKKLLTQFGEVYISPGQ</sequence>
<keyword evidence="3" id="KW-1185">Reference proteome</keyword>
<feature type="region of interest" description="Disordered" evidence="1">
    <location>
        <begin position="20"/>
        <end position="40"/>
    </location>
</feature>
<gene>
    <name evidence="2" type="ORF">CDAR_61641</name>
</gene>
<reference evidence="2 3" key="1">
    <citation type="submission" date="2021-06" db="EMBL/GenBank/DDBJ databases">
        <title>Caerostris darwini draft genome.</title>
        <authorList>
            <person name="Kono N."/>
            <person name="Arakawa K."/>
        </authorList>
    </citation>
    <scope>NUCLEOTIDE SEQUENCE [LARGE SCALE GENOMIC DNA]</scope>
</reference>
<organism evidence="2 3">
    <name type="scientific">Caerostris darwini</name>
    <dbReference type="NCBI Taxonomy" id="1538125"/>
    <lineage>
        <taxon>Eukaryota</taxon>
        <taxon>Metazoa</taxon>
        <taxon>Ecdysozoa</taxon>
        <taxon>Arthropoda</taxon>
        <taxon>Chelicerata</taxon>
        <taxon>Arachnida</taxon>
        <taxon>Araneae</taxon>
        <taxon>Araneomorphae</taxon>
        <taxon>Entelegynae</taxon>
        <taxon>Araneoidea</taxon>
        <taxon>Araneidae</taxon>
        <taxon>Caerostris</taxon>
    </lineage>
</organism>
<evidence type="ECO:0000313" key="3">
    <source>
        <dbReference type="Proteomes" id="UP001054837"/>
    </source>
</evidence>
<dbReference type="EMBL" id="BPLQ01005561">
    <property type="protein sequence ID" value="GIY15660.1"/>
    <property type="molecule type" value="Genomic_DNA"/>
</dbReference>
<comment type="caution">
    <text evidence="2">The sequence shown here is derived from an EMBL/GenBank/DDBJ whole genome shotgun (WGS) entry which is preliminary data.</text>
</comment>